<gene>
    <name evidence="4" type="ORF">E2L08_09690</name>
</gene>
<evidence type="ECO:0000256" key="2">
    <source>
        <dbReference type="ARBA" id="ARBA00023002"/>
    </source>
</evidence>
<dbReference type="GO" id="GO:0016491">
    <property type="term" value="F:oxidoreductase activity"/>
    <property type="evidence" value="ECO:0007669"/>
    <property type="project" value="UniProtKB-KW"/>
</dbReference>
<sequence length="255" mass="26492">MRSRTLVTGAAGGLGATFARIAAAEGRDLILSDRDPAALGPLAAELRHAGARVEIHAADLRDPDAAETLWRAASEDGPVRILVNNAGLAAAGPFGHAETAAREIEAVAVNVAGFTRLLQLATWEMRGGGRVLNAVSLAAMVPGPGMAVHFATQSYALSLSLAVARESPHLTVTALCPGPTDTGFLAAAGLNAARLGRPFRPAEPETVAWSGWRAMMAGHRIATPGLRDRMLALGLRLAPRAVAMRGAEALIRRLL</sequence>
<dbReference type="PANTHER" id="PTHR44196:SF2">
    <property type="entry name" value="SHORT-CHAIN DEHYDROGENASE-RELATED"/>
    <property type="match status" value="1"/>
</dbReference>
<evidence type="ECO:0000259" key="3">
    <source>
        <dbReference type="SMART" id="SM00822"/>
    </source>
</evidence>
<accession>A0A4R6ADQ8</accession>
<dbReference type="GO" id="GO:0016020">
    <property type="term" value="C:membrane"/>
    <property type="evidence" value="ECO:0007669"/>
    <property type="project" value="TreeGrafter"/>
</dbReference>
<dbReference type="EMBL" id="SNAA01000009">
    <property type="protein sequence ID" value="TDL79566.1"/>
    <property type="molecule type" value="Genomic_DNA"/>
</dbReference>
<proteinExistence type="inferred from homology"/>
<keyword evidence="5" id="KW-1185">Reference proteome</keyword>
<dbReference type="RefSeq" id="WP_133396870.1">
    <property type="nucleotide sequence ID" value="NZ_SNAA01000009.1"/>
</dbReference>
<dbReference type="InterPro" id="IPR036291">
    <property type="entry name" value="NAD(P)-bd_dom_sf"/>
</dbReference>
<comment type="caution">
    <text evidence="4">The sequence shown here is derived from an EMBL/GenBank/DDBJ whole genome shotgun (WGS) entry which is preliminary data.</text>
</comment>
<reference evidence="4 5" key="1">
    <citation type="submission" date="2019-03" db="EMBL/GenBank/DDBJ databases">
        <title>Primorskyibacter sp. SS33 isolated from sediments.</title>
        <authorList>
            <person name="Xunke S."/>
        </authorList>
    </citation>
    <scope>NUCLEOTIDE SEQUENCE [LARGE SCALE GENOMIC DNA]</scope>
    <source>
        <strain evidence="4 5">SS33</strain>
    </source>
</reference>
<keyword evidence="2" id="KW-0560">Oxidoreductase</keyword>
<comment type="similarity">
    <text evidence="1">Belongs to the short-chain dehydrogenases/reductases (SDR) family.</text>
</comment>
<evidence type="ECO:0000313" key="4">
    <source>
        <dbReference type="EMBL" id="TDL79566.1"/>
    </source>
</evidence>
<dbReference type="PRINTS" id="PR00081">
    <property type="entry name" value="GDHRDH"/>
</dbReference>
<feature type="domain" description="Ketoreductase" evidence="3">
    <location>
        <begin position="3"/>
        <end position="182"/>
    </location>
</feature>
<evidence type="ECO:0000313" key="5">
    <source>
        <dbReference type="Proteomes" id="UP000295701"/>
    </source>
</evidence>
<dbReference type="InterPro" id="IPR002347">
    <property type="entry name" value="SDR_fam"/>
</dbReference>
<evidence type="ECO:0000256" key="1">
    <source>
        <dbReference type="ARBA" id="ARBA00006484"/>
    </source>
</evidence>
<dbReference type="SMART" id="SM00822">
    <property type="entry name" value="PKS_KR"/>
    <property type="match status" value="1"/>
</dbReference>
<dbReference type="CDD" id="cd05233">
    <property type="entry name" value="SDR_c"/>
    <property type="match status" value="1"/>
</dbReference>
<dbReference type="Pfam" id="PF00106">
    <property type="entry name" value="adh_short"/>
    <property type="match status" value="1"/>
</dbReference>
<dbReference type="AlphaFoldDB" id="A0A4R6ADQ8"/>
<dbReference type="Proteomes" id="UP000295701">
    <property type="component" value="Unassembled WGS sequence"/>
</dbReference>
<protein>
    <submittedName>
        <fullName evidence="4">SDR family NAD(P)-dependent oxidoreductase</fullName>
    </submittedName>
</protein>
<dbReference type="InterPro" id="IPR057326">
    <property type="entry name" value="KR_dom"/>
</dbReference>
<dbReference type="PANTHER" id="PTHR44196">
    <property type="entry name" value="DEHYDROGENASE/REDUCTASE SDR FAMILY MEMBER 7B"/>
    <property type="match status" value="1"/>
</dbReference>
<dbReference type="SUPFAM" id="SSF51735">
    <property type="entry name" value="NAD(P)-binding Rossmann-fold domains"/>
    <property type="match status" value="1"/>
</dbReference>
<dbReference type="Gene3D" id="3.40.50.720">
    <property type="entry name" value="NAD(P)-binding Rossmann-like Domain"/>
    <property type="match status" value="1"/>
</dbReference>
<name>A0A4R6ADQ8_9RHOB</name>
<organism evidence="4 5">
    <name type="scientific">Palleronia sediminis</name>
    <dbReference type="NCBI Taxonomy" id="2547833"/>
    <lineage>
        <taxon>Bacteria</taxon>
        <taxon>Pseudomonadati</taxon>
        <taxon>Pseudomonadota</taxon>
        <taxon>Alphaproteobacteria</taxon>
        <taxon>Rhodobacterales</taxon>
        <taxon>Roseobacteraceae</taxon>
        <taxon>Palleronia</taxon>
    </lineage>
</organism>
<dbReference type="OrthoDB" id="9810935at2"/>